<keyword evidence="2" id="KW-1185">Reference proteome</keyword>
<protein>
    <recommendedName>
        <fullName evidence="3">DUF659 domain-containing protein</fullName>
    </recommendedName>
</protein>
<dbReference type="InParanoid" id="A0A0D0DQ45"/>
<dbReference type="OrthoDB" id="3257713at2759"/>
<sequence>MGGWLLDEHVKQVEARMWEHVKGGLVTGQCDGWKNVAKRTLVSSMMSVDFEEQKTTTNLLLHVLADIQVMEEQFGVTVITLCSDAAGDAHKM</sequence>
<dbReference type="Proteomes" id="UP000054538">
    <property type="component" value="Unassembled WGS sequence"/>
</dbReference>
<accession>A0A0D0DQ45</accession>
<evidence type="ECO:0000313" key="1">
    <source>
        <dbReference type="EMBL" id="KIK81315.1"/>
    </source>
</evidence>
<organism evidence="1 2">
    <name type="scientific">Paxillus rubicundulus Ve08.2h10</name>
    <dbReference type="NCBI Taxonomy" id="930991"/>
    <lineage>
        <taxon>Eukaryota</taxon>
        <taxon>Fungi</taxon>
        <taxon>Dikarya</taxon>
        <taxon>Basidiomycota</taxon>
        <taxon>Agaricomycotina</taxon>
        <taxon>Agaricomycetes</taxon>
        <taxon>Agaricomycetidae</taxon>
        <taxon>Boletales</taxon>
        <taxon>Paxilineae</taxon>
        <taxon>Paxillaceae</taxon>
        <taxon>Paxillus</taxon>
    </lineage>
</organism>
<evidence type="ECO:0000313" key="2">
    <source>
        <dbReference type="Proteomes" id="UP000054538"/>
    </source>
</evidence>
<dbReference type="HOGENOM" id="CLU_170509_0_0_1"/>
<dbReference type="AlphaFoldDB" id="A0A0D0DQ45"/>
<dbReference type="EMBL" id="KN825821">
    <property type="protein sequence ID" value="KIK81315.1"/>
    <property type="molecule type" value="Genomic_DNA"/>
</dbReference>
<proteinExistence type="predicted"/>
<evidence type="ECO:0008006" key="3">
    <source>
        <dbReference type="Google" id="ProtNLM"/>
    </source>
</evidence>
<dbReference type="STRING" id="930991.A0A0D0DQ45"/>
<gene>
    <name evidence="1" type="ORF">PAXRUDRAFT_35908</name>
</gene>
<name>A0A0D0DQ45_9AGAM</name>
<reference evidence="2" key="2">
    <citation type="submission" date="2015-01" db="EMBL/GenBank/DDBJ databases">
        <title>Evolutionary Origins and Diversification of the Mycorrhizal Mutualists.</title>
        <authorList>
            <consortium name="DOE Joint Genome Institute"/>
            <consortium name="Mycorrhizal Genomics Consortium"/>
            <person name="Kohler A."/>
            <person name="Kuo A."/>
            <person name="Nagy L.G."/>
            <person name="Floudas D."/>
            <person name="Copeland A."/>
            <person name="Barry K.W."/>
            <person name="Cichocki N."/>
            <person name="Veneault-Fourrey C."/>
            <person name="LaButti K."/>
            <person name="Lindquist E.A."/>
            <person name="Lipzen A."/>
            <person name="Lundell T."/>
            <person name="Morin E."/>
            <person name="Murat C."/>
            <person name="Riley R."/>
            <person name="Ohm R."/>
            <person name="Sun H."/>
            <person name="Tunlid A."/>
            <person name="Henrissat B."/>
            <person name="Grigoriev I.V."/>
            <person name="Hibbett D.S."/>
            <person name="Martin F."/>
        </authorList>
    </citation>
    <scope>NUCLEOTIDE SEQUENCE [LARGE SCALE GENOMIC DNA]</scope>
    <source>
        <strain evidence="2">Ve08.2h10</strain>
    </source>
</reference>
<reference evidence="1 2" key="1">
    <citation type="submission" date="2014-04" db="EMBL/GenBank/DDBJ databases">
        <authorList>
            <consortium name="DOE Joint Genome Institute"/>
            <person name="Kuo A."/>
            <person name="Kohler A."/>
            <person name="Jargeat P."/>
            <person name="Nagy L.G."/>
            <person name="Floudas D."/>
            <person name="Copeland A."/>
            <person name="Barry K.W."/>
            <person name="Cichocki N."/>
            <person name="Veneault-Fourrey C."/>
            <person name="LaButti K."/>
            <person name="Lindquist E.A."/>
            <person name="Lipzen A."/>
            <person name="Lundell T."/>
            <person name="Morin E."/>
            <person name="Murat C."/>
            <person name="Sun H."/>
            <person name="Tunlid A."/>
            <person name="Henrissat B."/>
            <person name="Grigoriev I.V."/>
            <person name="Hibbett D.S."/>
            <person name="Martin F."/>
            <person name="Nordberg H.P."/>
            <person name="Cantor M.N."/>
            <person name="Hua S.X."/>
        </authorList>
    </citation>
    <scope>NUCLEOTIDE SEQUENCE [LARGE SCALE GENOMIC DNA]</scope>
    <source>
        <strain evidence="1 2">Ve08.2h10</strain>
    </source>
</reference>